<keyword evidence="6" id="KW-1185">Reference proteome</keyword>
<gene>
    <name evidence="5" type="ORF">D3872_15705</name>
</gene>
<dbReference type="PROSITE" id="PS50956">
    <property type="entry name" value="HTH_ASNC_2"/>
    <property type="match status" value="1"/>
</dbReference>
<keyword evidence="1" id="KW-0805">Transcription regulation</keyword>
<dbReference type="Pfam" id="PF13404">
    <property type="entry name" value="HTH_AsnC-type"/>
    <property type="match status" value="1"/>
</dbReference>
<dbReference type="InterPro" id="IPR036388">
    <property type="entry name" value="WH-like_DNA-bd_sf"/>
</dbReference>
<proteinExistence type="predicted"/>
<dbReference type="SUPFAM" id="SSF46785">
    <property type="entry name" value="Winged helix' DNA-binding domain"/>
    <property type="match status" value="1"/>
</dbReference>
<dbReference type="InterPro" id="IPR036390">
    <property type="entry name" value="WH_DNA-bd_sf"/>
</dbReference>
<dbReference type="GO" id="GO:0005829">
    <property type="term" value="C:cytosol"/>
    <property type="evidence" value="ECO:0007669"/>
    <property type="project" value="TreeGrafter"/>
</dbReference>
<dbReference type="PANTHER" id="PTHR30154">
    <property type="entry name" value="LEUCINE-RESPONSIVE REGULATORY PROTEIN"/>
    <property type="match status" value="1"/>
</dbReference>
<dbReference type="SMART" id="SM00344">
    <property type="entry name" value="HTH_ASNC"/>
    <property type="match status" value="1"/>
</dbReference>
<protein>
    <submittedName>
        <fullName evidence="5">AsnC family transcriptional regulator</fullName>
    </submittedName>
</protein>
<evidence type="ECO:0000256" key="3">
    <source>
        <dbReference type="ARBA" id="ARBA00023163"/>
    </source>
</evidence>
<reference evidence="5 6" key="1">
    <citation type="submission" date="2018-09" db="EMBL/GenBank/DDBJ databases">
        <authorList>
            <person name="Zhu H."/>
        </authorList>
    </citation>
    <scope>NUCLEOTIDE SEQUENCE [LARGE SCALE GENOMIC DNA]</scope>
    <source>
        <strain evidence="5 6">K1S02-61</strain>
    </source>
</reference>
<dbReference type="Proteomes" id="UP000284006">
    <property type="component" value="Unassembled WGS sequence"/>
</dbReference>
<evidence type="ECO:0000256" key="1">
    <source>
        <dbReference type="ARBA" id="ARBA00023015"/>
    </source>
</evidence>
<dbReference type="PANTHER" id="PTHR30154:SF34">
    <property type="entry name" value="TRANSCRIPTIONAL REGULATOR AZLB"/>
    <property type="match status" value="1"/>
</dbReference>
<comment type="caution">
    <text evidence="5">The sequence shown here is derived from an EMBL/GenBank/DDBJ whole genome shotgun (WGS) entry which is preliminary data.</text>
</comment>
<evidence type="ECO:0000313" key="6">
    <source>
        <dbReference type="Proteomes" id="UP000284006"/>
    </source>
</evidence>
<dbReference type="EMBL" id="QYUP01000122">
    <property type="protein sequence ID" value="RJG14996.1"/>
    <property type="molecule type" value="Genomic_DNA"/>
</dbReference>
<evidence type="ECO:0000313" key="5">
    <source>
        <dbReference type="EMBL" id="RJG14996.1"/>
    </source>
</evidence>
<accession>A0A418XR90</accession>
<keyword evidence="3" id="KW-0804">Transcription</keyword>
<dbReference type="PRINTS" id="PR00033">
    <property type="entry name" value="HTHASNC"/>
</dbReference>
<dbReference type="OrthoDB" id="8526125at2"/>
<organism evidence="5 6">
    <name type="scientific">Massilia cavernae</name>
    <dbReference type="NCBI Taxonomy" id="2320864"/>
    <lineage>
        <taxon>Bacteria</taxon>
        <taxon>Pseudomonadati</taxon>
        <taxon>Pseudomonadota</taxon>
        <taxon>Betaproteobacteria</taxon>
        <taxon>Burkholderiales</taxon>
        <taxon>Oxalobacteraceae</taxon>
        <taxon>Telluria group</taxon>
        <taxon>Massilia</taxon>
    </lineage>
</organism>
<keyword evidence="2" id="KW-0238">DNA-binding</keyword>
<evidence type="ECO:0000259" key="4">
    <source>
        <dbReference type="PROSITE" id="PS50956"/>
    </source>
</evidence>
<dbReference type="GO" id="GO:0043200">
    <property type="term" value="P:response to amino acid"/>
    <property type="evidence" value="ECO:0007669"/>
    <property type="project" value="TreeGrafter"/>
</dbReference>
<dbReference type="InterPro" id="IPR000485">
    <property type="entry name" value="AsnC-type_HTH_dom"/>
</dbReference>
<feature type="domain" description="HTH asnC-type" evidence="4">
    <location>
        <begin position="11"/>
        <end position="80"/>
    </location>
</feature>
<name>A0A418XR90_9BURK</name>
<dbReference type="Gene3D" id="1.10.10.10">
    <property type="entry name" value="Winged helix-like DNA-binding domain superfamily/Winged helix DNA-binding domain"/>
    <property type="match status" value="1"/>
</dbReference>
<evidence type="ECO:0000256" key="2">
    <source>
        <dbReference type="ARBA" id="ARBA00023125"/>
    </source>
</evidence>
<sequence>MEKDEKIGKAFDASDWAILRVLLDDSRTTLQEIGRLVGLSTTSCWNRIKRITDARAILGYTIKVDLAQRLPDTGDRSGLLAAMTEGPRNVT</sequence>
<dbReference type="InterPro" id="IPR019888">
    <property type="entry name" value="Tscrpt_reg_AsnC-like"/>
</dbReference>
<dbReference type="GO" id="GO:0043565">
    <property type="term" value="F:sequence-specific DNA binding"/>
    <property type="evidence" value="ECO:0007669"/>
    <property type="project" value="InterPro"/>
</dbReference>
<dbReference type="AlphaFoldDB" id="A0A418XR90"/>
<dbReference type="RefSeq" id="WP_119811684.1">
    <property type="nucleotide sequence ID" value="NZ_QYUP01000122.1"/>
</dbReference>